<feature type="transmembrane region" description="Helical" evidence="7">
    <location>
        <begin position="396"/>
        <end position="415"/>
    </location>
</feature>
<dbReference type="PANTHER" id="PTHR30509">
    <property type="entry name" value="P-HYDROXYBENZOIC ACID EFFLUX PUMP SUBUNIT-RELATED"/>
    <property type="match status" value="1"/>
</dbReference>
<evidence type="ECO:0000256" key="1">
    <source>
        <dbReference type="ARBA" id="ARBA00004651"/>
    </source>
</evidence>
<evidence type="ECO:0000256" key="7">
    <source>
        <dbReference type="SAM" id="Phobius"/>
    </source>
</evidence>
<evidence type="ECO:0000256" key="6">
    <source>
        <dbReference type="SAM" id="MobiDB-lite"/>
    </source>
</evidence>
<keyword evidence="5 7" id="KW-0472">Membrane</keyword>
<keyword evidence="3 7" id="KW-0812">Transmembrane</keyword>
<keyword evidence="4 7" id="KW-1133">Transmembrane helix</keyword>
<feature type="region of interest" description="Disordered" evidence="6">
    <location>
        <begin position="599"/>
        <end position="626"/>
    </location>
</feature>
<dbReference type="InterPro" id="IPR049453">
    <property type="entry name" value="Memb_transporter_dom"/>
</dbReference>
<proteinExistence type="predicted"/>
<feature type="transmembrane region" description="Helical" evidence="7">
    <location>
        <begin position="302"/>
        <end position="324"/>
    </location>
</feature>
<keyword evidence="2" id="KW-1003">Cell membrane</keyword>
<feature type="transmembrane region" description="Helical" evidence="7">
    <location>
        <begin position="361"/>
        <end position="390"/>
    </location>
</feature>
<protein>
    <submittedName>
        <fullName evidence="9">Unannotated protein</fullName>
    </submittedName>
</protein>
<evidence type="ECO:0000256" key="5">
    <source>
        <dbReference type="ARBA" id="ARBA00023136"/>
    </source>
</evidence>
<name>A0A6J7K3Z9_9ZZZZ</name>
<accession>A0A6J7K3Z9</accession>
<dbReference type="Pfam" id="PF13515">
    <property type="entry name" value="FUSC_2"/>
    <property type="match status" value="1"/>
</dbReference>
<organism evidence="9">
    <name type="scientific">freshwater metagenome</name>
    <dbReference type="NCBI Taxonomy" id="449393"/>
    <lineage>
        <taxon>unclassified sequences</taxon>
        <taxon>metagenomes</taxon>
        <taxon>ecological metagenomes</taxon>
    </lineage>
</organism>
<dbReference type="PANTHER" id="PTHR30509:SF9">
    <property type="entry name" value="MULTIDRUG RESISTANCE PROTEIN MDTO"/>
    <property type="match status" value="1"/>
</dbReference>
<feature type="transmembrane region" description="Helical" evidence="7">
    <location>
        <begin position="62"/>
        <end position="82"/>
    </location>
</feature>
<dbReference type="AlphaFoldDB" id="A0A6J7K3Z9"/>
<evidence type="ECO:0000256" key="3">
    <source>
        <dbReference type="ARBA" id="ARBA00022692"/>
    </source>
</evidence>
<dbReference type="EMBL" id="CAFBMK010000335">
    <property type="protein sequence ID" value="CAB4950295.1"/>
    <property type="molecule type" value="Genomic_DNA"/>
</dbReference>
<dbReference type="GO" id="GO:0005886">
    <property type="term" value="C:plasma membrane"/>
    <property type="evidence" value="ECO:0007669"/>
    <property type="project" value="UniProtKB-SubCell"/>
</dbReference>
<feature type="transmembrane region" description="Helical" evidence="7">
    <location>
        <begin position="113"/>
        <end position="133"/>
    </location>
</feature>
<comment type="subcellular location">
    <subcellularLocation>
        <location evidence="1">Cell membrane</location>
        <topology evidence="1">Multi-pass membrane protein</topology>
    </subcellularLocation>
</comment>
<reference evidence="9" key="1">
    <citation type="submission" date="2020-05" db="EMBL/GenBank/DDBJ databases">
        <authorList>
            <person name="Chiriac C."/>
            <person name="Salcher M."/>
            <person name="Ghai R."/>
            <person name="Kavagutti S V."/>
        </authorList>
    </citation>
    <scope>NUCLEOTIDE SEQUENCE</scope>
</reference>
<sequence>MPLAIAVALGHPHEGAVATQGAFAAVYARDEPYRRRLRVMLGIGLALTLVVSAGTLVSSLPLAIAIGAGLIAGLGSLLGSAWDVGRPREFILVLAFLAATQYPGDAGDVPLRAALVLGGAATVTVLAMVGGLVRPRGPEERALETLWDRLADLFDAMGGPDVVAARHSTLLAVEEARLVLTRAGHRRGDGDRLFGLALGAEGVIDAALGLVLRDAPPLDPGWAAAARTIGRSVREPDAARDLGLPAEAPDAVHGDRFARMMQRAVAAADPTLALQSTLVPFGRRRRRSPLAAVRRAIHPGSLVLPTAVRSGVAVLAGTALGLAIDPARGIWVGLTTAAVLQASNVTLTAQRTLQRAGGTVLGVGLAALLLAFHPAAGVIVLALMLLQALMQSTISAAYGVATFFATPLALLIVDLGRPGTPAGSLVGDRIVDTLLGCAVGLLARRFLWPRTAVTRLGAAQGAAIEAVRDVLHAALTRSDADSGVLIRRSRRTLHTALLNLRAVQQDAVGDLALASGHRLDDDWRTTAAVERLAFAAMGFAAPPDRTLPARAELPRLHDALDALAAIAEGHRAPALVPVPPIEGHPATHRALVELRDVLRGGGPARSDAGPARTDAVPARAGGQEGG</sequence>
<feature type="transmembrane region" description="Helical" evidence="7">
    <location>
        <begin position="38"/>
        <end position="57"/>
    </location>
</feature>
<evidence type="ECO:0000256" key="2">
    <source>
        <dbReference type="ARBA" id="ARBA00022475"/>
    </source>
</evidence>
<gene>
    <name evidence="9" type="ORF">UFOPK3564_03452</name>
</gene>
<feature type="domain" description="Integral membrane bound transporter" evidence="8">
    <location>
        <begin position="319"/>
        <end position="443"/>
    </location>
</feature>
<evidence type="ECO:0000256" key="4">
    <source>
        <dbReference type="ARBA" id="ARBA00022989"/>
    </source>
</evidence>
<evidence type="ECO:0000313" key="9">
    <source>
        <dbReference type="EMBL" id="CAB4950295.1"/>
    </source>
</evidence>
<evidence type="ECO:0000259" key="8">
    <source>
        <dbReference type="Pfam" id="PF13515"/>
    </source>
</evidence>